<dbReference type="SMART" id="SM00186">
    <property type="entry name" value="FBG"/>
    <property type="match status" value="1"/>
</dbReference>
<name>A0AAD9KJ22_RIDPI</name>
<dbReference type="PROSITE" id="PS00514">
    <property type="entry name" value="FIBRINOGEN_C_1"/>
    <property type="match status" value="1"/>
</dbReference>
<gene>
    <name evidence="3" type="ORF">NP493_1064g00041</name>
</gene>
<dbReference type="Pfam" id="PF00147">
    <property type="entry name" value="Fibrinogen_C"/>
    <property type="match status" value="2"/>
</dbReference>
<dbReference type="EMBL" id="JAODUO010001064">
    <property type="protein sequence ID" value="KAK2171448.1"/>
    <property type="molecule type" value="Genomic_DNA"/>
</dbReference>
<keyword evidence="1" id="KW-1015">Disulfide bond</keyword>
<dbReference type="PANTHER" id="PTHR19143">
    <property type="entry name" value="FIBRINOGEN/TENASCIN/ANGIOPOEITIN"/>
    <property type="match status" value="1"/>
</dbReference>
<organism evidence="3 4">
    <name type="scientific">Ridgeia piscesae</name>
    <name type="common">Tubeworm</name>
    <dbReference type="NCBI Taxonomy" id="27915"/>
    <lineage>
        <taxon>Eukaryota</taxon>
        <taxon>Metazoa</taxon>
        <taxon>Spiralia</taxon>
        <taxon>Lophotrochozoa</taxon>
        <taxon>Annelida</taxon>
        <taxon>Polychaeta</taxon>
        <taxon>Sedentaria</taxon>
        <taxon>Canalipalpata</taxon>
        <taxon>Sabellida</taxon>
        <taxon>Siboglinidae</taxon>
        <taxon>Ridgeia</taxon>
    </lineage>
</organism>
<dbReference type="Gene3D" id="3.90.215.10">
    <property type="entry name" value="Gamma Fibrinogen, chain A, domain 1"/>
    <property type="match status" value="3"/>
</dbReference>
<dbReference type="AlphaFoldDB" id="A0AAD9KJ22"/>
<reference evidence="3" key="1">
    <citation type="journal article" date="2023" name="Mol. Biol. Evol.">
        <title>Third-Generation Sequencing Reveals the Adaptive Role of the Epigenome in Three Deep-Sea Polychaetes.</title>
        <authorList>
            <person name="Perez M."/>
            <person name="Aroh O."/>
            <person name="Sun Y."/>
            <person name="Lan Y."/>
            <person name="Juniper S.K."/>
            <person name="Young C.R."/>
            <person name="Angers B."/>
            <person name="Qian P.Y."/>
        </authorList>
    </citation>
    <scope>NUCLEOTIDE SEQUENCE</scope>
    <source>
        <strain evidence="3">R07B-5</strain>
    </source>
</reference>
<protein>
    <recommendedName>
        <fullName evidence="2">Fibrinogen C-terminal domain-containing protein</fullName>
    </recommendedName>
</protein>
<dbReference type="GO" id="GO:0005615">
    <property type="term" value="C:extracellular space"/>
    <property type="evidence" value="ECO:0007669"/>
    <property type="project" value="TreeGrafter"/>
</dbReference>
<dbReference type="InterPro" id="IPR020837">
    <property type="entry name" value="Fibrinogen_CS"/>
</dbReference>
<evidence type="ECO:0000313" key="4">
    <source>
        <dbReference type="Proteomes" id="UP001209878"/>
    </source>
</evidence>
<dbReference type="SUPFAM" id="SSF56496">
    <property type="entry name" value="Fibrinogen C-terminal domain-like"/>
    <property type="match status" value="2"/>
</dbReference>
<proteinExistence type="predicted"/>
<dbReference type="InterPro" id="IPR036056">
    <property type="entry name" value="Fibrinogen-like_C"/>
</dbReference>
<keyword evidence="4" id="KW-1185">Reference proteome</keyword>
<accession>A0AAD9KJ22</accession>
<dbReference type="PROSITE" id="PS51406">
    <property type="entry name" value="FIBRINOGEN_C_2"/>
    <property type="match status" value="1"/>
</dbReference>
<dbReference type="InterPro" id="IPR014716">
    <property type="entry name" value="Fibrinogen_a/b/g_C_1"/>
</dbReference>
<comment type="caution">
    <text evidence="3">The sequence shown here is derived from an EMBL/GenBank/DDBJ whole genome shotgun (WGS) entry which is preliminary data.</text>
</comment>
<dbReference type="InterPro" id="IPR050373">
    <property type="entry name" value="Fibrinogen_C-term_domain"/>
</dbReference>
<feature type="domain" description="Fibrinogen C-terminal" evidence="2">
    <location>
        <begin position="1"/>
        <end position="231"/>
    </location>
</feature>
<evidence type="ECO:0000259" key="2">
    <source>
        <dbReference type="PROSITE" id="PS51406"/>
    </source>
</evidence>
<evidence type="ECO:0000313" key="3">
    <source>
        <dbReference type="EMBL" id="KAK2171448.1"/>
    </source>
</evidence>
<dbReference type="Proteomes" id="UP001209878">
    <property type="component" value="Unassembled WGS sequence"/>
</dbReference>
<dbReference type="InterPro" id="IPR002181">
    <property type="entry name" value="Fibrinogen_a/b/g_C_dom"/>
</dbReference>
<sequence length="263" mass="30186">MEVKALMLVVLVIQRRHGGTQDFNNNWQVYKGGFGESEGELWLGNEVIHSLTSRRTYVLRVDLTNGDGDAAVAEYDSTWDKDSSRGRCTERWQGAWWYDWCLNSNLNGQLGHNANHSHVLWTSWTGMKPLKTVEMKIRPDHFKVAADCGDVQLEGDSLSYHKKKPFSTFDHDMSRGSCTGKWHGAWWYDWCLNSHLNGVYKNSSSWSYVIWDRWMGCRSLKFSEMKFRPANFKHGHTTASVYCDMTTSLGGWTVGNSGRSCFD</sequence>
<evidence type="ECO:0000256" key="1">
    <source>
        <dbReference type="ARBA" id="ARBA00023157"/>
    </source>
</evidence>